<dbReference type="Pfam" id="PF01841">
    <property type="entry name" value="Transglut_core"/>
    <property type="match status" value="1"/>
</dbReference>
<feature type="domain" description="Transglutaminase-like" evidence="1">
    <location>
        <begin position="53"/>
        <end position="155"/>
    </location>
</feature>
<name>A0A848MDK5_PAELE</name>
<reference evidence="2 3" key="1">
    <citation type="submission" date="2020-04" db="EMBL/GenBank/DDBJ databases">
        <title>Paenibacillus algicola sp. nov., a novel marine bacterium producing alginate lyase.</title>
        <authorList>
            <person name="Huang H."/>
        </authorList>
    </citation>
    <scope>NUCLEOTIDE SEQUENCE [LARGE SCALE GENOMIC DNA]</scope>
    <source>
        <strain evidence="2 3">L7-75</strain>
    </source>
</reference>
<dbReference type="EMBL" id="JABBPN010000042">
    <property type="protein sequence ID" value="NMO98281.1"/>
    <property type="molecule type" value="Genomic_DNA"/>
</dbReference>
<keyword evidence="3" id="KW-1185">Reference proteome</keyword>
<dbReference type="InterPro" id="IPR038765">
    <property type="entry name" value="Papain-like_cys_pep_sf"/>
</dbReference>
<organism evidence="2 3">
    <name type="scientific">Paenibacillus lemnae</name>
    <dbReference type="NCBI Taxonomy" id="1330551"/>
    <lineage>
        <taxon>Bacteria</taxon>
        <taxon>Bacillati</taxon>
        <taxon>Bacillota</taxon>
        <taxon>Bacilli</taxon>
        <taxon>Bacillales</taxon>
        <taxon>Paenibacillaceae</taxon>
        <taxon>Paenibacillus</taxon>
    </lineage>
</organism>
<evidence type="ECO:0000313" key="3">
    <source>
        <dbReference type="Proteomes" id="UP000565468"/>
    </source>
</evidence>
<sequence length="221" mass="26207">MFGYMPEFKDHYFNLLKFTNYDLLNRNDSLDFVYEKDNKELSYIRNKYELTKVAGDNSDISMVLNIMSWLHEKVKHDNVAPPKMCNAIHILDLAQDKHIKMNCYVLATVLNEMLLSLGFYSRRLHCRSYDAYDLDSHVVTSVFLESMNKWIFLDPSWNVYVTDDTGNLLGLLEFRERLKNNQPVWVNGNPVETDWTKFYIGYMAKNLFWFVTPQISTFNFE</sequence>
<accession>A0A848MDK5</accession>
<dbReference type="Gene3D" id="3.10.620.30">
    <property type="match status" value="1"/>
</dbReference>
<evidence type="ECO:0000259" key="1">
    <source>
        <dbReference type="Pfam" id="PF01841"/>
    </source>
</evidence>
<dbReference type="AlphaFoldDB" id="A0A848MDK5"/>
<dbReference type="SUPFAM" id="SSF54001">
    <property type="entry name" value="Cysteine proteinases"/>
    <property type="match status" value="1"/>
</dbReference>
<gene>
    <name evidence="2" type="ORF">HII30_21290</name>
</gene>
<evidence type="ECO:0000313" key="2">
    <source>
        <dbReference type="EMBL" id="NMO98281.1"/>
    </source>
</evidence>
<comment type="caution">
    <text evidence="2">The sequence shown here is derived from an EMBL/GenBank/DDBJ whole genome shotgun (WGS) entry which is preliminary data.</text>
</comment>
<dbReference type="Proteomes" id="UP000565468">
    <property type="component" value="Unassembled WGS sequence"/>
</dbReference>
<dbReference type="InterPro" id="IPR002931">
    <property type="entry name" value="Transglutaminase-like"/>
</dbReference>
<proteinExistence type="predicted"/>
<protein>
    <submittedName>
        <fullName evidence="2">Transglutaminase domain-containing protein</fullName>
    </submittedName>
</protein>